<comment type="caution">
    <text evidence="2">The sequence shown here is derived from an EMBL/GenBank/DDBJ whole genome shotgun (WGS) entry which is preliminary data.</text>
</comment>
<dbReference type="EMBL" id="SDWV01000010">
    <property type="protein sequence ID" value="RYC10830.1"/>
    <property type="molecule type" value="Genomic_DNA"/>
</dbReference>
<gene>
    <name evidence="2" type="ORF">EUA94_11490</name>
</gene>
<dbReference type="OrthoDB" id="648213at2"/>
<evidence type="ECO:0000313" key="3">
    <source>
        <dbReference type="Proteomes" id="UP000291101"/>
    </source>
</evidence>
<dbReference type="SMART" id="SM00953">
    <property type="entry name" value="RES"/>
    <property type="match status" value="1"/>
</dbReference>
<name>A0A4Q2T1M9_9ACTN</name>
<evidence type="ECO:0000259" key="1">
    <source>
        <dbReference type="SMART" id="SM00953"/>
    </source>
</evidence>
<dbReference type="RefSeq" id="WP_129427023.1">
    <property type="nucleotide sequence ID" value="NZ_SDWV01000010.1"/>
</dbReference>
<sequence>MTAALNEELVEAIDAIGTTVWSGETFRYTNARREPLSGEGARRFGARYNPRELFPVVYLAQPVQACMRELERAVANQHLTVEHLLRSAPQVLHTIDLTEIDVLDPTQADTQAALGLENSDFTGDWGPCQEVGHAAWFLGFHGVLAPSAVGDGVTLALFDHNTPPSRIHLKSTEPLTLDIYRSLASK</sequence>
<proteinExistence type="predicted"/>
<reference evidence="2 3" key="1">
    <citation type="submission" date="2019-01" db="EMBL/GenBank/DDBJ databases">
        <title>Novel species of Nocardioides.</title>
        <authorList>
            <person name="Liu Q."/>
            <person name="X Y.-H."/>
        </authorList>
    </citation>
    <scope>NUCLEOTIDE SEQUENCE [LARGE SCALE GENOMIC DNA]</scope>
    <source>
        <strain evidence="2 3">HLT2-9</strain>
    </source>
</reference>
<dbReference type="Proteomes" id="UP000291101">
    <property type="component" value="Unassembled WGS sequence"/>
</dbReference>
<organism evidence="2 3">
    <name type="scientific">Nocardioides zhouii</name>
    <dbReference type="NCBI Taxonomy" id="1168729"/>
    <lineage>
        <taxon>Bacteria</taxon>
        <taxon>Bacillati</taxon>
        <taxon>Actinomycetota</taxon>
        <taxon>Actinomycetes</taxon>
        <taxon>Propionibacteriales</taxon>
        <taxon>Nocardioidaceae</taxon>
        <taxon>Nocardioides</taxon>
    </lineage>
</organism>
<keyword evidence="3" id="KW-1185">Reference proteome</keyword>
<accession>A0A4Q2T1M9</accession>
<feature type="domain" description="RES" evidence="1">
    <location>
        <begin position="35"/>
        <end position="173"/>
    </location>
</feature>
<dbReference type="InterPro" id="IPR014914">
    <property type="entry name" value="RES_dom"/>
</dbReference>
<dbReference type="Pfam" id="PF08808">
    <property type="entry name" value="RES"/>
    <property type="match status" value="1"/>
</dbReference>
<evidence type="ECO:0000313" key="2">
    <source>
        <dbReference type="EMBL" id="RYC10830.1"/>
    </source>
</evidence>
<dbReference type="AlphaFoldDB" id="A0A4Q2T1M9"/>
<protein>
    <recommendedName>
        <fullName evidence="1">RES domain-containing protein</fullName>
    </recommendedName>
</protein>